<feature type="domain" description="Glycosyl hydrolase family 31 C-terminal" evidence="7">
    <location>
        <begin position="610"/>
        <end position="701"/>
    </location>
</feature>
<organism evidence="8 9">
    <name type="scientific">Myxozyma melibiosi</name>
    <dbReference type="NCBI Taxonomy" id="54550"/>
    <lineage>
        <taxon>Eukaryota</taxon>
        <taxon>Fungi</taxon>
        <taxon>Dikarya</taxon>
        <taxon>Ascomycota</taxon>
        <taxon>Saccharomycotina</taxon>
        <taxon>Lipomycetes</taxon>
        <taxon>Lipomycetales</taxon>
        <taxon>Lipomycetaceae</taxon>
        <taxon>Myxozyma</taxon>
    </lineage>
</organism>
<name>A0ABR1F3Z9_9ASCO</name>
<dbReference type="EMBL" id="JBBJBU010000008">
    <property type="protein sequence ID" value="KAK7204564.1"/>
    <property type="molecule type" value="Genomic_DNA"/>
</dbReference>
<dbReference type="GO" id="GO:0016787">
    <property type="term" value="F:hydrolase activity"/>
    <property type="evidence" value="ECO:0007669"/>
    <property type="project" value="UniProtKB-KW"/>
</dbReference>
<evidence type="ECO:0000259" key="6">
    <source>
        <dbReference type="Pfam" id="PF13802"/>
    </source>
</evidence>
<evidence type="ECO:0000256" key="1">
    <source>
        <dbReference type="ARBA" id="ARBA00007806"/>
    </source>
</evidence>
<dbReference type="Pfam" id="PF21365">
    <property type="entry name" value="Glyco_hydro_31_3rd"/>
    <property type="match status" value="1"/>
</dbReference>
<evidence type="ECO:0000256" key="2">
    <source>
        <dbReference type="ARBA" id="ARBA00022801"/>
    </source>
</evidence>
<dbReference type="InterPro" id="IPR050985">
    <property type="entry name" value="Alpha-glycosidase_related"/>
</dbReference>
<feature type="domain" description="Glycoside hydrolase family 31 TIM barrel" evidence="5">
    <location>
        <begin position="284"/>
        <end position="599"/>
    </location>
</feature>
<evidence type="ECO:0000256" key="4">
    <source>
        <dbReference type="RuleBase" id="RU361185"/>
    </source>
</evidence>
<dbReference type="PANTHER" id="PTHR43053">
    <property type="entry name" value="GLYCOSIDASE FAMILY 31"/>
    <property type="match status" value="1"/>
</dbReference>
<dbReference type="CDD" id="cd06593">
    <property type="entry name" value="GH31_xylosidase_YicI"/>
    <property type="match status" value="1"/>
</dbReference>
<evidence type="ECO:0000259" key="7">
    <source>
        <dbReference type="Pfam" id="PF21365"/>
    </source>
</evidence>
<dbReference type="InterPro" id="IPR011013">
    <property type="entry name" value="Gal_mutarotase_sf_dom"/>
</dbReference>
<evidence type="ECO:0000256" key="3">
    <source>
        <dbReference type="ARBA" id="ARBA00023295"/>
    </source>
</evidence>
<dbReference type="SUPFAM" id="SSF51011">
    <property type="entry name" value="Glycosyl hydrolase domain"/>
    <property type="match status" value="1"/>
</dbReference>
<dbReference type="InterPro" id="IPR017853">
    <property type="entry name" value="GH"/>
</dbReference>
<dbReference type="InterPro" id="IPR048395">
    <property type="entry name" value="Glyco_hydro_31_C"/>
</dbReference>
<dbReference type="PANTHER" id="PTHR43053:SF4">
    <property type="entry name" value="MYOGENESIS-REGULATING GLYCOSIDASE"/>
    <property type="match status" value="1"/>
</dbReference>
<dbReference type="RefSeq" id="XP_064767597.1">
    <property type="nucleotide sequence ID" value="XM_064911156.1"/>
</dbReference>
<keyword evidence="2 4" id="KW-0378">Hydrolase</keyword>
<evidence type="ECO:0000259" key="5">
    <source>
        <dbReference type="Pfam" id="PF01055"/>
    </source>
</evidence>
<proteinExistence type="inferred from homology"/>
<dbReference type="InterPro" id="IPR013780">
    <property type="entry name" value="Glyco_hydro_b"/>
</dbReference>
<evidence type="ECO:0000313" key="8">
    <source>
        <dbReference type="EMBL" id="KAK7204564.1"/>
    </source>
</evidence>
<keyword evidence="3 4" id="KW-0326">Glycosidase</keyword>
<dbReference type="Gene3D" id="2.60.40.1760">
    <property type="entry name" value="glycosyl hydrolase (family 31)"/>
    <property type="match status" value="1"/>
</dbReference>
<keyword evidence="9" id="KW-1185">Reference proteome</keyword>
<feature type="domain" description="Glycoside hydrolase family 31 N-terminal" evidence="6">
    <location>
        <begin position="57"/>
        <end position="235"/>
    </location>
</feature>
<dbReference type="SUPFAM" id="SSF51445">
    <property type="entry name" value="(Trans)glycosidases"/>
    <property type="match status" value="1"/>
</dbReference>
<dbReference type="InterPro" id="IPR025887">
    <property type="entry name" value="Glyco_hydro_31_N_dom"/>
</dbReference>
<dbReference type="Pfam" id="PF01055">
    <property type="entry name" value="Glyco_hydro_31_2nd"/>
    <property type="match status" value="1"/>
</dbReference>
<dbReference type="GeneID" id="90036668"/>
<dbReference type="Pfam" id="PF13802">
    <property type="entry name" value="Gal_mutarotas_2"/>
    <property type="match status" value="1"/>
</dbReference>
<dbReference type="CDD" id="cd14752">
    <property type="entry name" value="GH31_N"/>
    <property type="match status" value="1"/>
</dbReference>
<sequence length="816" mass="90996">MVRISQGMWEPTPDTVIDWASEVVKTVVEPNQIYALTAAKPIVRRGDTLNTSTLSHTISSPAEGIVHLSTVHHAGHKSAESGPEFEIFPDGKPDFTPKVVESAESATLVSGDLTATLDTRPASFNLSFTAPDKDGDSTLVTQLGFRSVGYIRIGNNVRAKQSYMDPFRGERYVTYQFDVDVNEKIYGLGERFGPLLKNGQYVEMWNEDGGTTSDIAYKNIPFYMTSKGYGVFIPSPGLVQYEIQSERNVRVNISLPGEKLSAYLIYGPSPKQVVERYALLTGKPALPPTYSFGLWLSTSFTTTYDKDTVLSFVDGMTERGIKVSVFHYDCFWMKRFQWCDFEFDSELFPDPAADMKALANRGAHVCVWINPYVAQESALFKEGKEKGYFIKRTDGSVWQHDFWQAGQAFVDFTNPAACKWFQSKISALIDLGVHAFKTDFGERIPVGDAVYYDGSDPEKMHNYYTFLYNKVTFEIIEKKLGHGKACLFARSATAGGQRFPVHWGGDPQSTFGAMAESLRGGLSLSVAAFGFWAHDIGGFEGKPDPVLYKRWIAFGLLSSHSRLHGSGTYRVPWVLDPSGESDVVLKRFVEFKHTLMPYIILQALQAHRSGISMMRNTFMEFPDDPVVWSLDTQYFFGSEILVAPVFNHKGTVTYYVPRTETNTGKWYGLLDGGKLREGGRYHTEKHDFLSLPALLRPGGVLAFGKSDEQVEYDWASGITLLINASEPVKKQIPIANYKNVNGPDKVVIDVEVTGSVPMAKLNVEVCEGKMSEDWNIKIVCVNVATSDNTDVEILSDGDQKIIKVPAKVKKMTFSLN</sequence>
<accession>A0ABR1F3Z9</accession>
<dbReference type="Gene3D" id="3.20.20.80">
    <property type="entry name" value="Glycosidases"/>
    <property type="match status" value="1"/>
</dbReference>
<evidence type="ECO:0000313" key="9">
    <source>
        <dbReference type="Proteomes" id="UP001498771"/>
    </source>
</evidence>
<comment type="similarity">
    <text evidence="1 4">Belongs to the glycosyl hydrolase 31 family.</text>
</comment>
<dbReference type="Gene3D" id="2.60.40.1180">
    <property type="entry name" value="Golgi alpha-mannosidase II"/>
    <property type="match status" value="1"/>
</dbReference>
<dbReference type="Proteomes" id="UP001498771">
    <property type="component" value="Unassembled WGS sequence"/>
</dbReference>
<dbReference type="InterPro" id="IPR000322">
    <property type="entry name" value="Glyco_hydro_31_TIM"/>
</dbReference>
<dbReference type="NCBIfam" id="NF007940">
    <property type="entry name" value="PRK10658.1"/>
    <property type="match status" value="1"/>
</dbReference>
<gene>
    <name evidence="8" type="ORF">BZA70DRAFT_268382</name>
</gene>
<comment type="caution">
    <text evidence="8">The sequence shown here is derived from an EMBL/GenBank/DDBJ whole genome shotgun (WGS) entry which is preliminary data.</text>
</comment>
<dbReference type="SUPFAM" id="SSF74650">
    <property type="entry name" value="Galactose mutarotase-like"/>
    <property type="match status" value="1"/>
</dbReference>
<reference evidence="8 9" key="1">
    <citation type="submission" date="2024-03" db="EMBL/GenBank/DDBJ databases">
        <title>Genome-scale model development and genomic sequencing of the oleaginous clade Lipomyces.</title>
        <authorList>
            <consortium name="Lawrence Berkeley National Laboratory"/>
            <person name="Czajka J.J."/>
            <person name="Han Y."/>
            <person name="Kim J."/>
            <person name="Mondo S.J."/>
            <person name="Hofstad B.A."/>
            <person name="Robles A."/>
            <person name="Haridas S."/>
            <person name="Riley R."/>
            <person name="LaButti K."/>
            <person name="Pangilinan J."/>
            <person name="Andreopoulos W."/>
            <person name="Lipzen A."/>
            <person name="Yan J."/>
            <person name="Wang M."/>
            <person name="Ng V."/>
            <person name="Grigoriev I.V."/>
            <person name="Spatafora J.W."/>
            <person name="Magnuson J.K."/>
            <person name="Baker S.E."/>
            <person name="Pomraning K.R."/>
        </authorList>
    </citation>
    <scope>NUCLEOTIDE SEQUENCE [LARGE SCALE GENOMIC DNA]</scope>
    <source>
        <strain evidence="8 9">Phaff 52-87</strain>
    </source>
</reference>
<protein>
    <submittedName>
        <fullName evidence="8">Glycosyl hydrolases family 31-domain-containing protein</fullName>
    </submittedName>
</protein>